<dbReference type="AlphaFoldDB" id="A0A917E9D9"/>
<keyword evidence="3" id="KW-1185">Reference proteome</keyword>
<accession>A0A917E9D9</accession>
<dbReference type="EMBL" id="BMGL01000010">
    <property type="protein sequence ID" value="GGE17084.1"/>
    <property type="molecule type" value="Genomic_DNA"/>
</dbReference>
<evidence type="ECO:0008006" key="4">
    <source>
        <dbReference type="Google" id="ProtNLM"/>
    </source>
</evidence>
<evidence type="ECO:0000256" key="1">
    <source>
        <dbReference type="SAM" id="SignalP"/>
    </source>
</evidence>
<reference evidence="2 3" key="1">
    <citation type="journal article" date="2014" name="Int. J. Syst. Evol. Microbiol.">
        <title>Complete genome sequence of Corynebacterium casei LMG S-19264T (=DSM 44701T), isolated from a smear-ripened cheese.</title>
        <authorList>
            <consortium name="US DOE Joint Genome Institute (JGI-PGF)"/>
            <person name="Walter F."/>
            <person name="Albersmeier A."/>
            <person name="Kalinowski J."/>
            <person name="Ruckert C."/>
        </authorList>
    </citation>
    <scope>NUCLEOTIDE SEQUENCE [LARGE SCALE GENOMIC DNA]</scope>
    <source>
        <strain evidence="2 3">CGMCC 1.12925</strain>
    </source>
</reference>
<evidence type="ECO:0000313" key="2">
    <source>
        <dbReference type="EMBL" id="GGE17084.1"/>
    </source>
</evidence>
<keyword evidence="1" id="KW-0732">Signal</keyword>
<comment type="caution">
    <text evidence="2">The sequence shown here is derived from an EMBL/GenBank/DDBJ whole genome shotgun (WGS) entry which is preliminary data.</text>
</comment>
<gene>
    <name evidence="2" type="ORF">GCM10010831_17950</name>
</gene>
<dbReference type="Proteomes" id="UP000599688">
    <property type="component" value="Unassembled WGS sequence"/>
</dbReference>
<name>A0A917E9D9_9FLAO</name>
<sequence>MKKLRLIFILIFSFPILSYCQTNDSIEKRKVTKLSINCSSHVERNPLYVVKIKGKTTQDRPKSKKFKESFLSELKPEWIKTTKILKASKGLEKYGSIAKDGVILVILKNDSWKKMSTEFQNRFK</sequence>
<organism evidence="2 3">
    <name type="scientific">Psychroflexus salis</name>
    <dbReference type="NCBI Taxonomy" id="1526574"/>
    <lineage>
        <taxon>Bacteria</taxon>
        <taxon>Pseudomonadati</taxon>
        <taxon>Bacteroidota</taxon>
        <taxon>Flavobacteriia</taxon>
        <taxon>Flavobacteriales</taxon>
        <taxon>Flavobacteriaceae</taxon>
        <taxon>Psychroflexus</taxon>
    </lineage>
</organism>
<feature type="chain" id="PRO_5037617814" description="Lipoprotein" evidence="1">
    <location>
        <begin position="19"/>
        <end position="124"/>
    </location>
</feature>
<protein>
    <recommendedName>
        <fullName evidence="4">Lipoprotein</fullName>
    </recommendedName>
</protein>
<evidence type="ECO:0000313" key="3">
    <source>
        <dbReference type="Proteomes" id="UP000599688"/>
    </source>
</evidence>
<feature type="signal peptide" evidence="1">
    <location>
        <begin position="1"/>
        <end position="18"/>
    </location>
</feature>
<dbReference type="RefSeq" id="WP_188406511.1">
    <property type="nucleotide sequence ID" value="NZ_BMGL01000010.1"/>
</dbReference>
<proteinExistence type="predicted"/>